<evidence type="ECO:0000313" key="1">
    <source>
        <dbReference type="EMBL" id="ABY23836.1"/>
    </source>
</evidence>
<reference evidence="2" key="1">
    <citation type="journal article" date="2008" name="J. Bacteriol.">
        <title>Genome sequence of the fish pathogen Renibacterium salmoninarum suggests reductive evolution away from an environmental Arthrobacter ancestor.</title>
        <authorList>
            <person name="Wiens G.D."/>
            <person name="Rockey D.D."/>
            <person name="Wu Z."/>
            <person name="Chang J."/>
            <person name="Levy R."/>
            <person name="Crane S."/>
            <person name="Chen D.S."/>
            <person name="Capri G.R."/>
            <person name="Burnett J.R."/>
            <person name="Sudheesh P.S."/>
            <person name="Schipma M.J."/>
            <person name="Burd H."/>
            <person name="Bhattacharyya A."/>
            <person name="Rhodes L.D."/>
            <person name="Kaul R."/>
            <person name="Strom M.S."/>
        </authorList>
    </citation>
    <scope>NUCLEOTIDE SEQUENCE [LARGE SCALE GENOMIC DNA]</scope>
    <source>
        <strain evidence="2">ATCC 33209 / DSM 20767 / JCM 11484 / NBRC 15589 / NCIMB 2235</strain>
    </source>
</reference>
<name>A9WSP8_RENSM</name>
<dbReference type="KEGG" id="rsa:RSal33209_2104"/>
<sequence>MFYLACLQRGQDSVDWMSFCLPRIANAIYPRAGASLAKGKPEQ</sequence>
<proteinExistence type="predicted"/>
<dbReference type="Proteomes" id="UP000002007">
    <property type="component" value="Chromosome"/>
</dbReference>
<dbReference type="AlphaFoldDB" id="A9WSP8"/>
<organism evidence="1 2">
    <name type="scientific">Renibacterium salmoninarum (strain ATCC 33209 / DSM 20767 / JCM 11484 / NBRC 15589 / NCIMB 2235)</name>
    <dbReference type="NCBI Taxonomy" id="288705"/>
    <lineage>
        <taxon>Bacteria</taxon>
        <taxon>Bacillati</taxon>
        <taxon>Actinomycetota</taxon>
        <taxon>Actinomycetes</taxon>
        <taxon>Micrococcales</taxon>
        <taxon>Micrococcaceae</taxon>
        <taxon>Renibacterium</taxon>
    </lineage>
</organism>
<dbReference type="EMBL" id="CP000910">
    <property type="protein sequence ID" value="ABY23836.1"/>
    <property type="molecule type" value="Genomic_DNA"/>
</dbReference>
<evidence type="ECO:0000313" key="2">
    <source>
        <dbReference type="Proteomes" id="UP000002007"/>
    </source>
</evidence>
<dbReference type="HOGENOM" id="CLU_3238650_0_0_11"/>
<gene>
    <name evidence="1" type="ordered locus">RSal33209_2104</name>
</gene>
<accession>A9WSP8</accession>
<protein>
    <submittedName>
        <fullName evidence="1">Uncharacterized protein</fullName>
    </submittedName>
</protein>
<keyword evidence="2" id="KW-1185">Reference proteome</keyword>
<dbReference type="STRING" id="288705.RSal33209_2104"/>